<dbReference type="PANTHER" id="PTHR43490">
    <property type="entry name" value="(+)-NEOMENTHOL DEHYDROGENASE"/>
    <property type="match status" value="1"/>
</dbReference>
<keyword evidence="3" id="KW-0560">Oxidoreductase</keyword>
<evidence type="ECO:0000313" key="6">
    <source>
        <dbReference type="Proteomes" id="UP000695562"/>
    </source>
</evidence>
<evidence type="ECO:0000256" key="1">
    <source>
        <dbReference type="ARBA" id="ARBA00006484"/>
    </source>
</evidence>
<gene>
    <name evidence="5" type="ORF">CYY_008849</name>
</gene>
<dbReference type="Pfam" id="PF00106">
    <property type="entry name" value="adh_short"/>
    <property type="match status" value="1"/>
</dbReference>
<dbReference type="EMBL" id="AJWJ01000588">
    <property type="protein sequence ID" value="KAF2069827.1"/>
    <property type="molecule type" value="Genomic_DNA"/>
</dbReference>
<sequence length="242" mass="26130">MAQINKPIAVISGANKGIGFETARELIKKGYFVFIGSRDIARGEKARDEIGAQDSLVIQLDVSNQESINNAVVEILKHTDSIDVLVNNSGIGKASDRASKSDINDIKSTFDVNFYGPILLTQALIPLLRKGKEKNIVNVSSDLGSIGMNAYPEYKLFNNCYFGYSMSKTALNAFTVHLANELMSEGFKVNAVSPGYTRTDMNSGTGDKSANQAGQFVARIASLPPGNIPTASYFHEGGVLPW</sequence>
<proteinExistence type="inferred from homology"/>
<evidence type="ECO:0000256" key="3">
    <source>
        <dbReference type="ARBA" id="ARBA00023002"/>
    </source>
</evidence>
<keyword evidence="6" id="KW-1185">Reference proteome</keyword>
<dbReference type="Gene3D" id="3.40.50.720">
    <property type="entry name" value="NAD(P)-binding Rossmann-like Domain"/>
    <property type="match status" value="1"/>
</dbReference>
<dbReference type="GO" id="GO:0016491">
    <property type="term" value="F:oxidoreductase activity"/>
    <property type="evidence" value="ECO:0007669"/>
    <property type="project" value="UniProtKB-KW"/>
</dbReference>
<reference evidence="5" key="1">
    <citation type="submission" date="2020-01" db="EMBL/GenBank/DDBJ databases">
        <title>Development of genomics and gene disruption for Polysphondylium violaceum indicates a role for the polyketide synthase stlB in stalk morphogenesis.</title>
        <authorList>
            <person name="Narita B."/>
            <person name="Kawabe Y."/>
            <person name="Kin K."/>
            <person name="Saito T."/>
            <person name="Gibbs R."/>
            <person name="Kuspa A."/>
            <person name="Muzny D."/>
            <person name="Queller D."/>
            <person name="Richards S."/>
            <person name="Strassman J."/>
            <person name="Sucgang R."/>
            <person name="Worley K."/>
            <person name="Schaap P."/>
        </authorList>
    </citation>
    <scope>NUCLEOTIDE SEQUENCE</scope>
    <source>
        <strain evidence="5">QSvi11</strain>
    </source>
</reference>
<protein>
    <submittedName>
        <fullName evidence="5">Uncharacterized protein</fullName>
    </submittedName>
</protein>
<dbReference type="PRINTS" id="PR00080">
    <property type="entry name" value="SDRFAMILY"/>
</dbReference>
<name>A0A8J4V0Y2_9MYCE</name>
<dbReference type="InterPro" id="IPR036291">
    <property type="entry name" value="NAD(P)-bd_dom_sf"/>
</dbReference>
<evidence type="ECO:0000256" key="2">
    <source>
        <dbReference type="ARBA" id="ARBA00022857"/>
    </source>
</evidence>
<organism evidence="5 6">
    <name type="scientific">Polysphondylium violaceum</name>
    <dbReference type="NCBI Taxonomy" id="133409"/>
    <lineage>
        <taxon>Eukaryota</taxon>
        <taxon>Amoebozoa</taxon>
        <taxon>Evosea</taxon>
        <taxon>Eumycetozoa</taxon>
        <taxon>Dictyostelia</taxon>
        <taxon>Dictyosteliales</taxon>
        <taxon>Dictyosteliaceae</taxon>
        <taxon>Polysphondylium</taxon>
    </lineage>
</organism>
<keyword evidence="2" id="KW-0521">NADP</keyword>
<dbReference type="PANTHER" id="PTHR43490:SF99">
    <property type="entry name" value="SHORT-CHAIN DEHYDROGENASE_REDUCTASE"/>
    <property type="match status" value="1"/>
</dbReference>
<comment type="caution">
    <text evidence="5">The sequence shown here is derived from an EMBL/GenBank/DDBJ whole genome shotgun (WGS) entry which is preliminary data.</text>
</comment>
<evidence type="ECO:0000313" key="5">
    <source>
        <dbReference type="EMBL" id="KAF2069827.1"/>
    </source>
</evidence>
<comment type="similarity">
    <text evidence="1 4">Belongs to the short-chain dehydrogenases/reductases (SDR) family.</text>
</comment>
<evidence type="ECO:0000256" key="4">
    <source>
        <dbReference type="RuleBase" id="RU000363"/>
    </source>
</evidence>
<dbReference type="Proteomes" id="UP000695562">
    <property type="component" value="Unassembled WGS sequence"/>
</dbReference>
<dbReference type="AlphaFoldDB" id="A0A8J4V0Y2"/>
<dbReference type="OrthoDB" id="16849at2759"/>
<dbReference type="InterPro" id="IPR002347">
    <property type="entry name" value="SDR_fam"/>
</dbReference>
<accession>A0A8J4V0Y2</accession>
<dbReference type="SUPFAM" id="SSF51735">
    <property type="entry name" value="NAD(P)-binding Rossmann-fold domains"/>
    <property type="match status" value="1"/>
</dbReference>
<dbReference type="PRINTS" id="PR00081">
    <property type="entry name" value="GDHRDH"/>
</dbReference>